<dbReference type="Pfam" id="PF22725">
    <property type="entry name" value="GFO_IDH_MocA_C3"/>
    <property type="match status" value="1"/>
</dbReference>
<dbReference type="RefSeq" id="WP_069910358.1">
    <property type="nucleotide sequence ID" value="NZ_LAJE02000207.1"/>
</dbReference>
<dbReference type="Proteomes" id="UP000095463">
    <property type="component" value="Unassembled WGS sequence"/>
</dbReference>
<dbReference type="InterPro" id="IPR055170">
    <property type="entry name" value="GFO_IDH_MocA-like_dom"/>
</dbReference>
<dbReference type="SUPFAM" id="SSF51735">
    <property type="entry name" value="NAD(P)-binding Rossmann-fold domains"/>
    <property type="match status" value="1"/>
</dbReference>
<feature type="domain" description="GFO/IDH/MocA-like oxidoreductase" evidence="3">
    <location>
        <begin position="129"/>
        <end position="271"/>
    </location>
</feature>
<protein>
    <submittedName>
        <fullName evidence="4">Oxidoreductase</fullName>
    </submittedName>
</protein>
<comment type="caution">
    <text evidence="4">The sequence shown here is derived from an EMBL/GenBank/DDBJ whole genome shotgun (WGS) entry which is preliminary data.</text>
</comment>
<dbReference type="PANTHER" id="PTHR43818">
    <property type="entry name" value="BCDNA.GH03377"/>
    <property type="match status" value="1"/>
</dbReference>
<reference evidence="4 5" key="1">
    <citation type="journal article" date="2015" name="Genome Announc.">
        <title>Genome Assemblies of Three Soil-Associated Devosia species: D. insulae, D. limi, and D. soli.</title>
        <authorList>
            <person name="Hassan Y.I."/>
            <person name="Lepp D."/>
            <person name="Zhou T."/>
        </authorList>
    </citation>
    <scope>NUCLEOTIDE SEQUENCE [LARGE SCALE GENOMIC DNA]</scope>
    <source>
        <strain evidence="4 5">DS-56</strain>
    </source>
</reference>
<name>A0A1E5XP97_9HYPH</name>
<keyword evidence="5" id="KW-1185">Reference proteome</keyword>
<dbReference type="AlphaFoldDB" id="A0A1E5XP97"/>
<dbReference type="OrthoDB" id="9792935at2"/>
<evidence type="ECO:0000259" key="3">
    <source>
        <dbReference type="Pfam" id="PF22725"/>
    </source>
</evidence>
<gene>
    <name evidence="4" type="ORF">VW23_021370</name>
</gene>
<feature type="domain" description="Gfo/Idh/MocA-like oxidoreductase N-terminal" evidence="2">
    <location>
        <begin position="2"/>
        <end position="119"/>
    </location>
</feature>
<dbReference type="Pfam" id="PF01408">
    <property type="entry name" value="GFO_IDH_MocA"/>
    <property type="match status" value="1"/>
</dbReference>
<dbReference type="InterPro" id="IPR000683">
    <property type="entry name" value="Gfo/Idh/MocA-like_OxRdtase_N"/>
</dbReference>
<evidence type="ECO:0000256" key="1">
    <source>
        <dbReference type="ARBA" id="ARBA00023002"/>
    </source>
</evidence>
<dbReference type="SUPFAM" id="SSF55347">
    <property type="entry name" value="Glyceraldehyde-3-phosphate dehydrogenase-like, C-terminal domain"/>
    <property type="match status" value="1"/>
</dbReference>
<dbReference type="PANTHER" id="PTHR43818:SF11">
    <property type="entry name" value="BCDNA.GH03377"/>
    <property type="match status" value="1"/>
</dbReference>
<dbReference type="Gene3D" id="3.30.360.10">
    <property type="entry name" value="Dihydrodipicolinate Reductase, domain 2"/>
    <property type="match status" value="1"/>
</dbReference>
<sequence>MRLLILGTGRMANSHAKAFQTIEGVQMVGAVDTIPENLATFCDTYGIANRFSSLDDALAWGDFDAVDNITPDSIHHPTTLKVLAAGKHVFCEKPLAPNYGLAMEMVEAAEKSGLINMVNLTYRNVAELHKAREIIASGMIGEVKHIEASYLQHWLALRDFNDAANLAGTWLWRLSKGHGSNGTVGDIGIHILDFTTFAIGQPIVAMNSRLQTFQKVPGDRIGDYVLDANDSFIISAEFANGAIGTIHSSRWASGHSNDQRLRVYGNKGGLELSHGHWGSLLRVCAGEDVATSTWREVKAEPVKTNYQRFVEAVQTGVQADPDFRHAAELQKILDLALVADLDRKEYRV</sequence>
<accession>A0A1E5XP97</accession>
<keyword evidence="1" id="KW-0560">Oxidoreductase</keyword>
<dbReference type="Gene3D" id="3.40.50.720">
    <property type="entry name" value="NAD(P)-binding Rossmann-like Domain"/>
    <property type="match status" value="1"/>
</dbReference>
<proteinExistence type="predicted"/>
<dbReference type="EMBL" id="LAJE02000207">
    <property type="protein sequence ID" value="OEO30430.1"/>
    <property type="molecule type" value="Genomic_DNA"/>
</dbReference>
<evidence type="ECO:0000313" key="4">
    <source>
        <dbReference type="EMBL" id="OEO30430.1"/>
    </source>
</evidence>
<dbReference type="GO" id="GO:0016491">
    <property type="term" value="F:oxidoreductase activity"/>
    <property type="evidence" value="ECO:0007669"/>
    <property type="project" value="UniProtKB-KW"/>
</dbReference>
<dbReference type="InterPro" id="IPR036291">
    <property type="entry name" value="NAD(P)-bd_dom_sf"/>
</dbReference>
<dbReference type="InterPro" id="IPR050463">
    <property type="entry name" value="Gfo/Idh/MocA_oxidrdct_glycsds"/>
</dbReference>
<organism evidence="4 5">
    <name type="scientific">Devosia insulae DS-56</name>
    <dbReference type="NCBI Taxonomy" id="1116389"/>
    <lineage>
        <taxon>Bacteria</taxon>
        <taxon>Pseudomonadati</taxon>
        <taxon>Pseudomonadota</taxon>
        <taxon>Alphaproteobacteria</taxon>
        <taxon>Hyphomicrobiales</taxon>
        <taxon>Devosiaceae</taxon>
        <taxon>Devosia</taxon>
    </lineage>
</organism>
<evidence type="ECO:0000313" key="5">
    <source>
        <dbReference type="Proteomes" id="UP000095463"/>
    </source>
</evidence>
<dbReference type="GO" id="GO:0000166">
    <property type="term" value="F:nucleotide binding"/>
    <property type="evidence" value="ECO:0007669"/>
    <property type="project" value="InterPro"/>
</dbReference>
<evidence type="ECO:0000259" key="2">
    <source>
        <dbReference type="Pfam" id="PF01408"/>
    </source>
</evidence>